<dbReference type="PROSITE" id="PS00678">
    <property type="entry name" value="WD_REPEATS_1"/>
    <property type="match status" value="1"/>
</dbReference>
<evidence type="ECO:0000256" key="1">
    <source>
        <dbReference type="ARBA" id="ARBA00022574"/>
    </source>
</evidence>
<comment type="caution">
    <text evidence="5">The sequence shown here is derived from an EMBL/GenBank/DDBJ whole genome shotgun (WGS) entry which is preliminary data.</text>
</comment>
<keyword evidence="3" id="KW-0687">Ribonucleoprotein</keyword>
<evidence type="ECO:0000256" key="2">
    <source>
        <dbReference type="ARBA" id="ARBA00022737"/>
    </source>
</evidence>
<keyword evidence="1 4" id="KW-0853">WD repeat</keyword>
<evidence type="ECO:0000313" key="5">
    <source>
        <dbReference type="EMBL" id="SCU69275.1"/>
    </source>
</evidence>
<accession>A0A1G4IAZ8</accession>
<dbReference type="RefSeq" id="XP_067080270.1">
    <property type="nucleotide sequence ID" value="XM_067224169.1"/>
</dbReference>
<dbReference type="VEuPathDB" id="TriTrypDB:TEOVI_000084100"/>
<evidence type="ECO:0000256" key="3">
    <source>
        <dbReference type="ARBA" id="ARBA00022980"/>
    </source>
</evidence>
<organism evidence="5 6">
    <name type="scientific">Trypanosoma equiperdum</name>
    <dbReference type="NCBI Taxonomy" id="5694"/>
    <lineage>
        <taxon>Eukaryota</taxon>
        <taxon>Discoba</taxon>
        <taxon>Euglenozoa</taxon>
        <taxon>Kinetoplastea</taxon>
        <taxon>Metakinetoplastina</taxon>
        <taxon>Trypanosomatida</taxon>
        <taxon>Trypanosomatidae</taxon>
        <taxon>Trypanosoma</taxon>
    </lineage>
</organism>
<evidence type="ECO:0000256" key="4">
    <source>
        <dbReference type="PROSITE-ProRule" id="PRU00221"/>
    </source>
</evidence>
<dbReference type="PANTHER" id="PTHR19854:SF1">
    <property type="entry name" value="GUANINE NUCLEOTIDE-BINDING PROTEIN SUBUNIT BETA-LIKE PROTEIN 1"/>
    <property type="match status" value="1"/>
</dbReference>
<dbReference type="SMART" id="SM00320">
    <property type="entry name" value="WD40"/>
    <property type="match status" value="6"/>
</dbReference>
<dbReference type="GO" id="GO:0005840">
    <property type="term" value="C:ribosome"/>
    <property type="evidence" value="ECO:0007669"/>
    <property type="project" value="UniProtKB-KW"/>
</dbReference>
<dbReference type="InterPro" id="IPR001680">
    <property type="entry name" value="WD40_rpt"/>
</dbReference>
<evidence type="ECO:0000313" key="6">
    <source>
        <dbReference type="Proteomes" id="UP000195570"/>
    </source>
</evidence>
<keyword evidence="2" id="KW-0677">Repeat</keyword>
<dbReference type="AlphaFoldDB" id="A0A1G4IAZ8"/>
<dbReference type="EMBL" id="CZPT02001189">
    <property type="protein sequence ID" value="SCU69275.1"/>
    <property type="molecule type" value="Genomic_DNA"/>
</dbReference>
<dbReference type="SUPFAM" id="SSF50978">
    <property type="entry name" value="WD40 repeat-like"/>
    <property type="match status" value="1"/>
</dbReference>
<protein>
    <submittedName>
        <fullName evidence="5">WD domain, G-beta repeat, putative</fullName>
    </submittedName>
</protein>
<dbReference type="InterPro" id="IPR015943">
    <property type="entry name" value="WD40/YVTN_repeat-like_dom_sf"/>
</dbReference>
<name>A0A1G4IAZ8_TRYEQ</name>
<dbReference type="Pfam" id="PF00400">
    <property type="entry name" value="WD40"/>
    <property type="match status" value="1"/>
</dbReference>
<keyword evidence="6" id="KW-1185">Reference proteome</keyword>
<gene>
    <name evidence="5" type="ORF">TEOVI_000084100</name>
</gene>
<dbReference type="InterPro" id="IPR036322">
    <property type="entry name" value="WD40_repeat_dom_sf"/>
</dbReference>
<dbReference type="PROSITE" id="PS50082">
    <property type="entry name" value="WD_REPEATS_2"/>
    <property type="match status" value="1"/>
</dbReference>
<dbReference type="GeneID" id="92374781"/>
<sequence>MSSSRAHQPLFVLKQHCSAVSTCALDGQGVFANFLLSGDVDGIVRLWDLELREALFSFHPVQTVRGSTKMVTEGSFSSSAGDGVLQVGFLSFTEAVADSAETTEVWFYTQCRNQQLYVWKIRLCDFDSGFGGEECGLETEKFVELLHTIDVPQHGFCPVPSVCSSPTKFLLAVPHDSNGIVSLWDVCLISRTPLSCEGLKVNCSRSFSAAGTLAKCGTIMCISFRDSTHIAVAFESGNVSLNSTCGLQLAIIRAFAETAVACVWSGAALLVTSAEGRLQCYTVVESTAETRDDAGSATVTNISLVLRWEVTLSKGLGCVALQRHLVVVGSWDHTLRLFDEGSGRVISILTFHNSTVNSVAMPPDNVAGCALFGYDVRRPRWCDGGTVSCSGKQSTNDQKDKDVYLFASAGGDYAVAVWRVDFKTLTALSRDTL</sequence>
<dbReference type="InterPro" id="IPR019775">
    <property type="entry name" value="WD40_repeat_CS"/>
</dbReference>
<dbReference type="Proteomes" id="UP000195570">
    <property type="component" value="Unassembled WGS sequence"/>
</dbReference>
<dbReference type="Gene3D" id="2.130.10.10">
    <property type="entry name" value="YVTN repeat-like/Quinoprotein amine dehydrogenase"/>
    <property type="match status" value="2"/>
</dbReference>
<feature type="repeat" description="WD" evidence="4">
    <location>
        <begin position="13"/>
        <end position="57"/>
    </location>
</feature>
<reference evidence="5" key="1">
    <citation type="submission" date="2016-09" db="EMBL/GenBank/DDBJ databases">
        <authorList>
            <person name="Hebert L."/>
            <person name="Moumen B."/>
        </authorList>
    </citation>
    <scope>NUCLEOTIDE SEQUENCE [LARGE SCALE GENOMIC DNA]</scope>
    <source>
        <strain evidence="5">OVI</strain>
    </source>
</reference>
<proteinExistence type="predicted"/>
<dbReference type="PANTHER" id="PTHR19854">
    <property type="entry name" value="TRANSDUCIN BETA-LIKE 3"/>
    <property type="match status" value="1"/>
</dbReference>
<keyword evidence="3" id="KW-0689">Ribosomal protein</keyword>